<protein>
    <submittedName>
        <fullName evidence="5">Class D sortase</fullName>
    </submittedName>
</protein>
<name>A0A841TTS9_9BACL</name>
<dbReference type="NCBIfam" id="TIGR01076">
    <property type="entry name" value="sortase_fam"/>
    <property type="match status" value="1"/>
</dbReference>
<dbReference type="InterPro" id="IPR023365">
    <property type="entry name" value="Sortase_dom-sf"/>
</dbReference>
<evidence type="ECO:0000313" key="6">
    <source>
        <dbReference type="Proteomes" id="UP000553776"/>
    </source>
</evidence>
<gene>
    <name evidence="5" type="ORF">H7B90_09205</name>
</gene>
<feature type="active site" description="Proton donor/acceptor" evidence="2">
    <location>
        <position position="140"/>
    </location>
</feature>
<sequence>MRRSRKVRRGYAWTIGLWAAVFIGLAMIAYPRFEDRAKEREQLELLSDWSLRIQAAPQPVRAEAPKPSAPPAAAAAAEKPLPQWKKVDGLELLGSIRIDSIDLVEPIVKGADAKSLLKGAGTVVEGRLPGQTGNFVLAGHRSWTKGRHFNRLGELAPGDEIDIDTTAGTYRYVVTGTKVVEPEELSVLDQTEDRSVLTLITCTPIRKATHRLIVTAELREPAV</sequence>
<dbReference type="Proteomes" id="UP000553776">
    <property type="component" value="Unassembled WGS sequence"/>
</dbReference>
<dbReference type="Pfam" id="PF04203">
    <property type="entry name" value="Sortase"/>
    <property type="match status" value="1"/>
</dbReference>
<keyword evidence="4" id="KW-0812">Transmembrane</keyword>
<accession>A0A841TTS9</accession>
<dbReference type="SUPFAM" id="SSF63817">
    <property type="entry name" value="Sortase"/>
    <property type="match status" value="1"/>
</dbReference>
<feature type="transmembrane region" description="Helical" evidence="4">
    <location>
        <begin position="12"/>
        <end position="30"/>
    </location>
</feature>
<comment type="caution">
    <text evidence="5">The sequence shown here is derived from an EMBL/GenBank/DDBJ whole genome shotgun (WGS) entry which is preliminary data.</text>
</comment>
<evidence type="ECO:0000313" key="5">
    <source>
        <dbReference type="EMBL" id="MBB6691575.1"/>
    </source>
</evidence>
<evidence type="ECO:0000256" key="2">
    <source>
        <dbReference type="PIRSR" id="PIRSR605754-1"/>
    </source>
</evidence>
<keyword evidence="4" id="KW-0472">Membrane</keyword>
<dbReference type="InterPro" id="IPR005754">
    <property type="entry name" value="Sortase"/>
</dbReference>
<feature type="region of interest" description="Disordered" evidence="3">
    <location>
        <begin position="59"/>
        <end position="78"/>
    </location>
</feature>
<dbReference type="Gene3D" id="2.40.260.10">
    <property type="entry name" value="Sortase"/>
    <property type="match status" value="1"/>
</dbReference>
<keyword evidence="4" id="KW-1133">Transmembrane helix</keyword>
<dbReference type="RefSeq" id="WP_185135563.1">
    <property type="nucleotide sequence ID" value="NZ_JACJVR010000031.1"/>
</dbReference>
<keyword evidence="6" id="KW-1185">Reference proteome</keyword>
<dbReference type="CDD" id="cd06166">
    <property type="entry name" value="Sortase_D_2"/>
    <property type="match status" value="1"/>
</dbReference>
<dbReference type="EMBL" id="JACJVR010000031">
    <property type="protein sequence ID" value="MBB6691575.1"/>
    <property type="molecule type" value="Genomic_DNA"/>
</dbReference>
<dbReference type="AlphaFoldDB" id="A0A841TTS9"/>
<keyword evidence="1" id="KW-0378">Hydrolase</keyword>
<evidence type="ECO:0000256" key="4">
    <source>
        <dbReference type="SAM" id="Phobius"/>
    </source>
</evidence>
<evidence type="ECO:0000256" key="3">
    <source>
        <dbReference type="SAM" id="MobiDB-lite"/>
    </source>
</evidence>
<evidence type="ECO:0000256" key="1">
    <source>
        <dbReference type="ARBA" id="ARBA00022801"/>
    </source>
</evidence>
<proteinExistence type="predicted"/>
<dbReference type="GO" id="GO:0016787">
    <property type="term" value="F:hydrolase activity"/>
    <property type="evidence" value="ECO:0007669"/>
    <property type="project" value="UniProtKB-KW"/>
</dbReference>
<organism evidence="5 6">
    <name type="scientific">Cohnella xylanilytica</name>
    <dbReference type="NCBI Taxonomy" id="557555"/>
    <lineage>
        <taxon>Bacteria</taxon>
        <taxon>Bacillati</taxon>
        <taxon>Bacillota</taxon>
        <taxon>Bacilli</taxon>
        <taxon>Bacillales</taxon>
        <taxon>Paenibacillaceae</taxon>
        <taxon>Cohnella</taxon>
    </lineage>
</organism>
<dbReference type="InterPro" id="IPR042000">
    <property type="entry name" value="Sortase_D_2"/>
</dbReference>
<reference evidence="5 6" key="1">
    <citation type="submission" date="2020-08" db="EMBL/GenBank/DDBJ databases">
        <title>Cohnella phylogeny.</title>
        <authorList>
            <person name="Dunlap C."/>
        </authorList>
    </citation>
    <scope>NUCLEOTIDE SEQUENCE [LARGE SCALE GENOMIC DNA]</scope>
    <source>
        <strain evidence="5 6">DSM 25239</strain>
    </source>
</reference>
<feature type="active site" description="Acyl-thioester intermediate" evidence="2">
    <location>
        <position position="202"/>
    </location>
</feature>